<feature type="repeat" description="WD" evidence="3">
    <location>
        <begin position="156"/>
        <end position="197"/>
    </location>
</feature>
<proteinExistence type="predicted"/>
<evidence type="ECO:0000256" key="3">
    <source>
        <dbReference type="PROSITE-ProRule" id="PRU00221"/>
    </source>
</evidence>
<dbReference type="AlphaFoldDB" id="A0AB39QA79"/>
<gene>
    <name evidence="6" type="ORF">AB5J49_46420</name>
</gene>
<accession>A0AB39QA79</accession>
<protein>
    <submittedName>
        <fullName evidence="6">WD40 repeat domain-containing protein</fullName>
    </submittedName>
</protein>
<keyword evidence="5" id="KW-1133">Transmembrane helix</keyword>
<feature type="transmembrane region" description="Helical" evidence="5">
    <location>
        <begin position="39"/>
        <end position="56"/>
    </location>
</feature>
<dbReference type="InterPro" id="IPR036322">
    <property type="entry name" value="WD40_repeat_dom_sf"/>
</dbReference>
<evidence type="ECO:0000256" key="5">
    <source>
        <dbReference type="SAM" id="Phobius"/>
    </source>
</evidence>
<dbReference type="EMBL" id="CP163439">
    <property type="protein sequence ID" value="XDQ40183.1"/>
    <property type="molecule type" value="Genomic_DNA"/>
</dbReference>
<reference evidence="6" key="1">
    <citation type="submission" date="2024-07" db="EMBL/GenBank/DDBJ databases">
        <authorList>
            <person name="Yu S.T."/>
        </authorList>
    </citation>
    <scope>NUCLEOTIDE SEQUENCE</scope>
    <source>
        <strain evidence="6">R28</strain>
    </source>
</reference>
<keyword evidence="5" id="KW-0812">Transmembrane</keyword>
<dbReference type="PROSITE" id="PS50294">
    <property type="entry name" value="WD_REPEATS_REGION"/>
    <property type="match status" value="3"/>
</dbReference>
<dbReference type="CDD" id="cd00200">
    <property type="entry name" value="WD40"/>
    <property type="match status" value="1"/>
</dbReference>
<name>A0AB39QA79_9ACTN</name>
<dbReference type="SUPFAM" id="SSF50978">
    <property type="entry name" value="WD40 repeat-like"/>
    <property type="match status" value="1"/>
</dbReference>
<dbReference type="PRINTS" id="PR00320">
    <property type="entry name" value="GPROTEINBRPT"/>
</dbReference>
<dbReference type="Gene3D" id="2.130.10.10">
    <property type="entry name" value="YVTN repeat-like/Quinoprotein amine dehydrogenase"/>
    <property type="match status" value="3"/>
</dbReference>
<feature type="repeat" description="WD" evidence="3">
    <location>
        <begin position="287"/>
        <end position="322"/>
    </location>
</feature>
<dbReference type="PANTHER" id="PTHR19879:SF9">
    <property type="entry name" value="TRANSCRIPTION INITIATION FACTOR TFIID SUBUNIT 5"/>
    <property type="match status" value="1"/>
</dbReference>
<evidence type="ECO:0000256" key="2">
    <source>
        <dbReference type="ARBA" id="ARBA00022737"/>
    </source>
</evidence>
<keyword evidence="1 3" id="KW-0853">WD repeat</keyword>
<dbReference type="SMART" id="SM00320">
    <property type="entry name" value="WD40"/>
    <property type="match status" value="7"/>
</dbReference>
<organism evidence="6">
    <name type="scientific">Streptomyces sp. R28</name>
    <dbReference type="NCBI Taxonomy" id="3238628"/>
    <lineage>
        <taxon>Bacteria</taxon>
        <taxon>Bacillati</taxon>
        <taxon>Actinomycetota</taxon>
        <taxon>Actinomycetes</taxon>
        <taxon>Kitasatosporales</taxon>
        <taxon>Streptomycetaceae</taxon>
        <taxon>Streptomyces</taxon>
    </lineage>
</organism>
<evidence type="ECO:0000313" key="6">
    <source>
        <dbReference type="EMBL" id="XDQ40183.1"/>
    </source>
</evidence>
<dbReference type="PANTHER" id="PTHR19879">
    <property type="entry name" value="TRANSCRIPTION INITIATION FACTOR TFIID"/>
    <property type="match status" value="1"/>
</dbReference>
<dbReference type="Pfam" id="PF00400">
    <property type="entry name" value="WD40"/>
    <property type="match status" value="5"/>
</dbReference>
<evidence type="ECO:0000256" key="4">
    <source>
        <dbReference type="SAM" id="MobiDB-lite"/>
    </source>
</evidence>
<dbReference type="RefSeq" id="WP_369174889.1">
    <property type="nucleotide sequence ID" value="NZ_CP163439.1"/>
</dbReference>
<feature type="region of interest" description="Disordered" evidence="4">
    <location>
        <begin position="1"/>
        <end position="31"/>
    </location>
</feature>
<dbReference type="PROSITE" id="PS00678">
    <property type="entry name" value="WD_REPEATS_1"/>
    <property type="match status" value="2"/>
</dbReference>
<keyword evidence="2" id="KW-0677">Repeat</keyword>
<dbReference type="InterPro" id="IPR019775">
    <property type="entry name" value="WD40_repeat_CS"/>
</dbReference>
<dbReference type="InterPro" id="IPR015943">
    <property type="entry name" value="WD40/YVTN_repeat-like_dom_sf"/>
</dbReference>
<dbReference type="InterPro" id="IPR001680">
    <property type="entry name" value="WD40_rpt"/>
</dbReference>
<evidence type="ECO:0000256" key="1">
    <source>
        <dbReference type="ARBA" id="ARBA00022574"/>
    </source>
</evidence>
<feature type="repeat" description="WD" evidence="3">
    <location>
        <begin position="331"/>
        <end position="365"/>
    </location>
</feature>
<keyword evidence="5" id="KW-0472">Membrane</keyword>
<sequence length="365" mass="37956">MDSVEPSNIVPPASVAPGTGPHPGRPPVRPPARVRRRTLLLAALGASAAAVPFVMLEVRANGPGPRTTVFTIPDGHADSVAFSPDGKTLAAGLSGVQGIRSTLRLWDVAKGTVTTPWPDQIEDLAKVTYSPDGKTLAMTGFSSVSLWNLADRGGIALPHPGPTLDLAFAPDGKSLATGCRDGAARLWDLTTGTVTSTLTTQGMGEVNAVAFSPDGHALATGSADATENPVRLWDLYKHTVDATLATPRRRGFKPVAFCRMDYLAATGGIDHLVRLWSSATGTVIAEATGHTGPVTTVAFSPDGATLATGSEDHTVRLWDTSTLDVYPIDTLTGHTGKVTSVAFSPDGKTLASAGLDGTVRLWPNR</sequence>
<dbReference type="InterPro" id="IPR020472">
    <property type="entry name" value="WD40_PAC1"/>
</dbReference>
<dbReference type="PROSITE" id="PS50082">
    <property type="entry name" value="WD_REPEATS_2"/>
    <property type="match status" value="3"/>
</dbReference>